<reference evidence="3" key="2">
    <citation type="submission" date="2023-11" db="EMBL/GenBank/DDBJ databases">
        <title>Comparative genomics revealed phylogeny of phytopathogenic Pectobacterium aroidearum based on whole-genome sequencing and function of putative horizontal acquire islands in P. aroidearum PccS1.</title>
        <authorList>
            <person name="Fan J."/>
            <person name="Yang L."/>
        </authorList>
    </citation>
    <scope>NUCLEOTIDE SEQUENCE</scope>
    <source>
        <strain evidence="3">NJAU140</strain>
    </source>
</reference>
<dbReference type="Proteomes" id="UP000768524">
    <property type="component" value="Unassembled WGS sequence"/>
</dbReference>
<reference evidence="2" key="1">
    <citation type="submission" date="2020-07" db="EMBL/GenBank/DDBJ databases">
        <title>A pangenomic view of the genus Pectobacterium provides insights into genome organization, phylogeny, and virulence.</title>
        <authorList>
            <person name="Jonkheer E."/>
            <person name="Brankovics B."/>
            <person name="Houwers I."/>
            <person name="Van Der Wolf J."/>
            <person name="Bonants P."/>
            <person name="Vreeburg R."/>
            <person name="Bollema R."/>
            <person name="De Haan J."/>
            <person name="Berke L."/>
            <person name="De Ridder D."/>
            <person name="Smit S."/>
            <person name="Van Der Lee T.A.J."/>
        </authorList>
    </citation>
    <scope>NUCLEOTIDE SEQUENCE</scope>
    <source>
        <strain evidence="2">NAK:433</strain>
    </source>
</reference>
<protein>
    <recommendedName>
        <fullName evidence="5">DUF3304 domain-containing protein</fullName>
    </recommendedName>
</protein>
<sequence length="171" mass="19234">MSVASGLTRVISGLITAIWQILPRWGRWVASILLVLWLGWTFLIQERHGGASIVVHSVIDRPISYVYVNGNMGSNTFAFDGFHAGGGGSAGPYRIEGDTVKIAWELDMTEEQEKSGFQFEKHTITLPMPKRKKGQNSFCVLMLPDNKPMIRWAESCVVEMDSIVDTYRTRR</sequence>
<evidence type="ECO:0000256" key="1">
    <source>
        <dbReference type="SAM" id="Phobius"/>
    </source>
</evidence>
<proteinExistence type="predicted"/>
<evidence type="ECO:0000313" key="3">
    <source>
        <dbReference type="EMBL" id="MDY4379959.1"/>
    </source>
</evidence>
<keyword evidence="1" id="KW-0812">Transmembrane</keyword>
<keyword evidence="1" id="KW-0472">Membrane</keyword>
<dbReference type="RefSeq" id="WP_205558410.1">
    <property type="nucleotide sequence ID" value="NZ_JACGEN010000052.1"/>
</dbReference>
<keyword evidence="1" id="KW-1133">Transmembrane helix</keyword>
<comment type="caution">
    <text evidence="2">The sequence shown here is derived from an EMBL/GenBank/DDBJ whole genome shotgun (WGS) entry which is preliminary data.</text>
</comment>
<name>A0AAE2WI71_9GAMM</name>
<dbReference type="EMBL" id="JACGEP010000077">
    <property type="protein sequence ID" value="MBN3053730.1"/>
    <property type="molecule type" value="Genomic_DNA"/>
</dbReference>
<organism evidence="2 4">
    <name type="scientific">Pectobacterium brasiliense</name>
    <dbReference type="NCBI Taxonomy" id="180957"/>
    <lineage>
        <taxon>Bacteria</taxon>
        <taxon>Pseudomonadati</taxon>
        <taxon>Pseudomonadota</taxon>
        <taxon>Gammaproteobacteria</taxon>
        <taxon>Enterobacterales</taxon>
        <taxon>Pectobacteriaceae</taxon>
        <taxon>Pectobacterium</taxon>
    </lineage>
</organism>
<evidence type="ECO:0008006" key="5">
    <source>
        <dbReference type="Google" id="ProtNLM"/>
    </source>
</evidence>
<gene>
    <name evidence="2" type="ORF">H4F45_20120</name>
    <name evidence="3" type="ORF">SOV92_19425</name>
</gene>
<evidence type="ECO:0000313" key="4">
    <source>
        <dbReference type="Proteomes" id="UP000768524"/>
    </source>
</evidence>
<dbReference type="AlphaFoldDB" id="A0AAE2WI71"/>
<accession>A0AAE2WI71</accession>
<dbReference type="Proteomes" id="UP001269968">
    <property type="component" value="Unassembled WGS sequence"/>
</dbReference>
<dbReference type="EMBL" id="JAXHOZ010000079">
    <property type="protein sequence ID" value="MDY4379959.1"/>
    <property type="molecule type" value="Genomic_DNA"/>
</dbReference>
<evidence type="ECO:0000313" key="2">
    <source>
        <dbReference type="EMBL" id="MBN3053730.1"/>
    </source>
</evidence>
<feature type="transmembrane region" description="Helical" evidence="1">
    <location>
        <begin position="25"/>
        <end position="44"/>
    </location>
</feature>